<protein>
    <submittedName>
        <fullName evidence="8">Nestin</fullName>
    </submittedName>
</protein>
<sequence length="1726" mass="186060">MESCVELRALPLAEEPLQMGGLNKRLEAYLARVKFLEEENEALKAQLRPLRGGPPDGAWRGQCEEELAALRAALEEACSQKHAAELARAGLQDEARQVRGRCQRERAAREEARRLLAAGRQALEEEKRGHLWLRERAAQLQTELRALAEAHEEERAALAREVAAGVPRSPQSLRRAPRAARPLGLGLEAEAEDYGQRLAGAWRGAVETYQAEVSQLEAALRQSAQSLGKAAEGNRQDQLQLQRLERDLAGLRGRKEALEERLAQQWQHQQGEAGQLQLAVEGLEEEKRALRVQIAQVLEDRQQLMHLKMSLSLEVATYRTLLEAESTRLQTPAEHKLAVSLQDGKWEASSRICQAASLEREHLGSRDPRPSAMASFKRGAAPQLPKNPSGPCKSGSPTVREFQEANTALQPPPPKAVEGAEAPAFIGPRAFKLGSSLQTEAVAATVSQSFIHESSPLFDSIRPTVPNGLGEPGSNSEQSHLTGEDGGEVSAETEAKELGEKEVLYAEEEEEEEEEEKQPSEEPPWKAPVHDVPYPSQLVTEALETALQDVQGGGARFEAGLLDAAEAPNGIPSDDSSSTEEDNGTAASSTAALEEATPKRHKSQMEGCPTEDLLEGVKGFEDSGEASACQEVRSEQQEEAEVSASPDTEPSSPRETEVLEEEGDLSTQRNTEEFVFDIPVVDETDCSNKTRAPEVTEGGDKQLPDFQSIVQRGELGEASRHMESAARLDKDAAAISKDRQESSGPGASCPEDHSGADLEEADGGAEDLEVLSTEALHLSEDEERGAFSSPSRESGECDCQAEMLEGASLQTEEFATEMLSPGSHSVYSAGRHQGCPFLGAAQEPSEEETPLYKTGSALPEEEGNERDPGGPEASGAEEAVLSEGRPTQALASKPWATEQADAEEEQEPQPGDPGHRDLLEGEDALGKEDTVEKKELLGGETARLPEGTWEQAPALRQEENVQTVPWQETSEGEQRGEACQGALPAEEKAEVGEIPVAAPENGVLEREGLRAASGAIEAEETETGAEEEEEEMADCVPTGGDSQEKDSPEAQQLFTADTPQAEEEHLTAEREEADPSPHPLPFGQSLLRESGPGAPEVPSEVPGETAGECEAESHRGPRDVDGSSESDRQRQSDDSGSEGPLESLDVSPNASCETERIDKELGSSRQVQLEETLPDSTPLHLYDEKMPAVTGTGQLLPESQEAAETASASKEGSAPLEAAAQAAEGVCPGGSLAENDEAEVWEGADEESDDYLEPAPKEDAPDSEEPPISEELEETKTGTSELSRDGEDPPSREADEPSREECFPPADAEFDEQPGEVLEQGSGAREEPARREMLHEGNGRTDVVWEAERDNVFQAEEPHPSSIQEGVRGGDDRPFELSGPNNTVPEGPHKVSPLTSVADLGEIVLEEEQPRDGQKDGAASEGLEYYEDKSLLRVRESQLISDGENCGGEDPSPQADLSEISSSGQDFTDPLLNAQARLPIDNLKDSEILEIVEQALEFNEEFIKAAEQTVEAEQPAARSDPPPHFPEEESNGSFLALPDDGRSQVFAETPNAASPSARDPPGSGCLWDEEDGPGQQQDSSLADFSSEILNGQRERAVGSFGEELVEGLAASPHTHREGLGGPSALETTNQSPAQTLANEEAPGTGEISPATHENVPLEQSGQEGLCVGKSLFANMVQSTHVKGKDAETETVSIPPQFGEEILRLESSQHLKFRPEEEEEFWSPEDH</sequence>
<keyword evidence="2 4" id="KW-0175">Coiled coil</keyword>
<feature type="domain" description="IF rod" evidence="6">
    <location>
        <begin position="15"/>
        <end position="329"/>
    </location>
</feature>
<feature type="compositionally biased region" description="Polar residues" evidence="5">
    <location>
        <begin position="1574"/>
        <end position="1589"/>
    </location>
</feature>
<dbReference type="InterPro" id="IPR031211">
    <property type="entry name" value="Nestin"/>
</dbReference>
<feature type="compositionally biased region" description="Acidic residues" evidence="5">
    <location>
        <begin position="1715"/>
        <end position="1726"/>
    </location>
</feature>
<evidence type="ECO:0000313" key="8">
    <source>
        <dbReference type="RefSeq" id="XP_054829727.1"/>
    </source>
</evidence>
<reference evidence="8" key="1">
    <citation type="submission" date="2025-08" db="UniProtKB">
        <authorList>
            <consortium name="RefSeq"/>
        </authorList>
    </citation>
    <scope>IDENTIFICATION</scope>
    <source>
        <tissue evidence="8">Blood</tissue>
    </source>
</reference>
<feature type="compositionally biased region" description="Basic and acidic residues" evidence="5">
    <location>
        <begin position="714"/>
        <end position="741"/>
    </location>
</feature>
<dbReference type="PROSITE" id="PS00226">
    <property type="entry name" value="IF_ROD_1"/>
    <property type="match status" value="1"/>
</dbReference>
<feature type="coiled-coil region" evidence="4">
    <location>
        <begin position="19"/>
        <end position="94"/>
    </location>
</feature>
<feature type="region of interest" description="Disordered" evidence="5">
    <location>
        <begin position="1506"/>
        <end position="1654"/>
    </location>
</feature>
<feature type="compositionally biased region" description="Acidic residues" evidence="5">
    <location>
        <begin position="1234"/>
        <end position="1252"/>
    </location>
</feature>
<evidence type="ECO:0000313" key="7">
    <source>
        <dbReference type="Proteomes" id="UP001190640"/>
    </source>
</evidence>
<proteinExistence type="inferred from homology"/>
<feature type="compositionally biased region" description="Basic and acidic residues" evidence="5">
    <location>
        <begin position="1153"/>
        <end position="1162"/>
    </location>
</feature>
<evidence type="ECO:0000256" key="3">
    <source>
        <dbReference type="RuleBase" id="RU000685"/>
    </source>
</evidence>
<dbReference type="Proteomes" id="UP001190640">
    <property type="component" value="Chromosome 1"/>
</dbReference>
<dbReference type="GeneID" id="129325823"/>
<feature type="compositionally biased region" description="Acidic residues" evidence="5">
    <location>
        <begin position="1017"/>
        <end position="1033"/>
    </location>
</feature>
<feature type="compositionally biased region" description="Basic and acidic residues" evidence="5">
    <location>
        <begin position="1426"/>
        <end position="1436"/>
    </location>
</feature>
<feature type="coiled-coil region" evidence="4">
    <location>
        <begin position="206"/>
        <end position="300"/>
    </location>
</feature>
<feature type="compositionally biased region" description="Basic and acidic residues" evidence="5">
    <location>
        <begin position="1282"/>
        <end position="1302"/>
    </location>
</feature>
<gene>
    <name evidence="8" type="primary">NES</name>
</gene>
<dbReference type="PROSITE" id="PS51842">
    <property type="entry name" value="IF_ROD_2"/>
    <property type="match status" value="1"/>
</dbReference>
<feature type="compositionally biased region" description="Basic and acidic residues" evidence="5">
    <location>
        <begin position="493"/>
        <end position="504"/>
    </location>
</feature>
<dbReference type="GO" id="GO:0030844">
    <property type="term" value="P:positive regulation of intermediate filament depolymerization"/>
    <property type="evidence" value="ECO:0007669"/>
    <property type="project" value="TreeGrafter"/>
</dbReference>
<feature type="region of interest" description="Disordered" evidence="5">
    <location>
        <begin position="822"/>
        <end position="1342"/>
    </location>
</feature>
<dbReference type="Pfam" id="PF00038">
    <property type="entry name" value="Filament"/>
    <property type="match status" value="1"/>
</dbReference>
<feature type="region of interest" description="Disordered" evidence="5">
    <location>
        <begin position="1405"/>
        <end position="1469"/>
    </location>
</feature>
<accession>A0AA97KUA4</accession>
<feature type="region of interest" description="Disordered" evidence="5">
    <location>
        <begin position="1707"/>
        <end position="1726"/>
    </location>
</feature>
<feature type="compositionally biased region" description="Basic and acidic residues" evidence="5">
    <location>
        <begin position="686"/>
        <end position="703"/>
    </location>
</feature>
<feature type="compositionally biased region" description="Acidic residues" evidence="5">
    <location>
        <begin position="505"/>
        <end position="516"/>
    </location>
</feature>
<dbReference type="GO" id="GO:0005882">
    <property type="term" value="C:intermediate filament"/>
    <property type="evidence" value="ECO:0007669"/>
    <property type="project" value="UniProtKB-KW"/>
</dbReference>
<feature type="compositionally biased region" description="Low complexity" evidence="5">
    <location>
        <begin position="585"/>
        <end position="595"/>
    </location>
</feature>
<dbReference type="InterPro" id="IPR018039">
    <property type="entry name" value="IF_conserved"/>
</dbReference>
<dbReference type="Gene3D" id="1.20.5.1160">
    <property type="entry name" value="Vasodilator-stimulated phosphoprotein"/>
    <property type="match status" value="1"/>
</dbReference>
<feature type="compositionally biased region" description="Acidic residues" evidence="5">
    <location>
        <begin position="1261"/>
        <end position="1273"/>
    </location>
</feature>
<feature type="compositionally biased region" description="Polar residues" evidence="5">
    <location>
        <begin position="960"/>
        <end position="969"/>
    </location>
</feature>
<dbReference type="GO" id="GO:0031730">
    <property type="term" value="F:CCR5 chemokine receptor binding"/>
    <property type="evidence" value="ECO:0007669"/>
    <property type="project" value="TreeGrafter"/>
</dbReference>
<feature type="compositionally biased region" description="Polar residues" evidence="5">
    <location>
        <begin position="1625"/>
        <end position="1637"/>
    </location>
</feature>
<organism evidence="7 8">
    <name type="scientific">Eublepharis macularius</name>
    <name type="common">Leopard gecko</name>
    <name type="synonym">Cyrtodactylus macularius</name>
    <dbReference type="NCBI Taxonomy" id="481883"/>
    <lineage>
        <taxon>Eukaryota</taxon>
        <taxon>Metazoa</taxon>
        <taxon>Chordata</taxon>
        <taxon>Craniata</taxon>
        <taxon>Vertebrata</taxon>
        <taxon>Euteleostomi</taxon>
        <taxon>Lepidosauria</taxon>
        <taxon>Squamata</taxon>
        <taxon>Bifurcata</taxon>
        <taxon>Gekkota</taxon>
        <taxon>Eublepharidae</taxon>
        <taxon>Eublepharinae</taxon>
        <taxon>Eublepharis</taxon>
    </lineage>
</organism>
<dbReference type="SMART" id="SM01391">
    <property type="entry name" value="Filament"/>
    <property type="match status" value="1"/>
</dbReference>
<feature type="compositionally biased region" description="Basic and acidic residues" evidence="5">
    <location>
        <begin position="358"/>
        <end position="369"/>
    </location>
</feature>
<keyword evidence="7" id="KW-1185">Reference proteome</keyword>
<dbReference type="Gene3D" id="1.20.5.170">
    <property type="match status" value="1"/>
</dbReference>
<evidence type="ECO:0000256" key="2">
    <source>
        <dbReference type="ARBA" id="ARBA00023054"/>
    </source>
</evidence>
<dbReference type="RefSeq" id="XP_054829727.1">
    <property type="nucleotide sequence ID" value="XM_054973752.1"/>
</dbReference>
<feature type="region of interest" description="Disordered" evidence="5">
    <location>
        <begin position="457"/>
        <end position="537"/>
    </location>
</feature>
<keyword evidence="1 3" id="KW-0403">Intermediate filament</keyword>
<feature type="region of interest" description="Disordered" evidence="5">
    <location>
        <begin position="558"/>
        <end position="798"/>
    </location>
</feature>
<evidence type="ECO:0000259" key="6">
    <source>
        <dbReference type="PROSITE" id="PS51842"/>
    </source>
</evidence>
<dbReference type="FunFam" id="1.20.5.170:FF:000081">
    <property type="entry name" value="Nestin"/>
    <property type="match status" value="1"/>
</dbReference>
<feature type="compositionally biased region" description="Acidic residues" evidence="5">
    <location>
        <begin position="757"/>
        <end position="769"/>
    </location>
</feature>
<feature type="compositionally biased region" description="Low complexity" evidence="5">
    <location>
        <begin position="1198"/>
        <end position="1223"/>
    </location>
</feature>
<dbReference type="InterPro" id="IPR039008">
    <property type="entry name" value="IF_rod_dom"/>
</dbReference>
<evidence type="ECO:0000256" key="5">
    <source>
        <dbReference type="SAM" id="MobiDB-lite"/>
    </source>
</evidence>
<feature type="compositionally biased region" description="Polar residues" evidence="5">
    <location>
        <begin position="1049"/>
        <end position="1058"/>
    </location>
</feature>
<dbReference type="SUPFAM" id="SSF64593">
    <property type="entry name" value="Intermediate filament protein, coiled coil region"/>
    <property type="match status" value="1"/>
</dbReference>
<name>A0AA97KUA4_EUBMA</name>
<evidence type="ECO:0000256" key="4">
    <source>
        <dbReference type="SAM" id="Coils"/>
    </source>
</evidence>
<feature type="coiled-coil region" evidence="4">
    <location>
        <begin position="134"/>
        <end position="161"/>
    </location>
</feature>
<dbReference type="PANTHER" id="PTHR47051:SF1">
    <property type="entry name" value="NESTIN"/>
    <property type="match status" value="1"/>
</dbReference>
<feature type="compositionally biased region" description="Basic and acidic residues" evidence="5">
    <location>
        <begin position="1062"/>
        <end position="1075"/>
    </location>
</feature>
<evidence type="ECO:0000256" key="1">
    <source>
        <dbReference type="ARBA" id="ARBA00022754"/>
    </source>
</evidence>
<dbReference type="CTD" id="10763"/>
<feature type="compositionally biased region" description="Basic and acidic residues" evidence="5">
    <location>
        <begin position="1111"/>
        <end position="1133"/>
    </location>
</feature>
<dbReference type="KEGG" id="emc:129325823"/>
<feature type="compositionally biased region" description="Basic and acidic residues" evidence="5">
    <location>
        <begin position="913"/>
        <end position="937"/>
    </location>
</feature>
<feature type="compositionally biased region" description="Basic and acidic residues" evidence="5">
    <location>
        <begin position="1324"/>
        <end position="1339"/>
    </location>
</feature>
<feature type="region of interest" description="Disordered" evidence="5">
    <location>
        <begin position="358"/>
        <end position="398"/>
    </location>
</feature>
<dbReference type="GO" id="GO:0019215">
    <property type="term" value="F:intermediate filament binding"/>
    <property type="evidence" value="ECO:0007669"/>
    <property type="project" value="InterPro"/>
</dbReference>
<comment type="similarity">
    <text evidence="3">Belongs to the intermediate filament family.</text>
</comment>
<dbReference type="PANTHER" id="PTHR47051">
    <property type="entry name" value="NESTIN"/>
    <property type="match status" value="1"/>
</dbReference>
<feature type="region of interest" description="Disordered" evidence="5">
    <location>
        <begin position="1354"/>
        <end position="1393"/>
    </location>
</feature>